<dbReference type="AlphaFoldDB" id="A0AAN1PMQ3"/>
<feature type="transmembrane region" description="Helical" evidence="1">
    <location>
        <begin position="128"/>
        <end position="148"/>
    </location>
</feature>
<keyword evidence="1" id="KW-0812">Transmembrane</keyword>
<keyword evidence="1" id="KW-1133">Transmembrane helix</keyword>
<evidence type="ECO:0000313" key="3">
    <source>
        <dbReference type="Proteomes" id="UP000263418"/>
    </source>
</evidence>
<proteinExistence type="predicted"/>
<evidence type="ECO:0000256" key="1">
    <source>
        <dbReference type="SAM" id="Phobius"/>
    </source>
</evidence>
<keyword evidence="1" id="KW-0472">Membrane</keyword>
<evidence type="ECO:0000313" key="2">
    <source>
        <dbReference type="EMBL" id="AXX59686.1"/>
    </source>
</evidence>
<gene>
    <name evidence="2" type="ORF">FORC53_1347</name>
</gene>
<dbReference type="EMBL" id="CP019290">
    <property type="protein sequence ID" value="AXX59686.1"/>
    <property type="molecule type" value="Genomic_DNA"/>
</dbReference>
<dbReference type="RefSeq" id="WP_118893638.1">
    <property type="nucleotide sequence ID" value="NZ_CP019290.1"/>
</dbReference>
<sequence length="165" mass="18781">MLTPPTDNLYKFMAVFGLIMILSSGAFWWKASNEFSEFFERSESYVNGIPKSGEAYGKFAEKTNEAIAIYNNVGGDRSKLTKQQELAIEAILADSEILRDEADQIINRNPAKRIALNSRFERYELAKLVSFAGIILGLVVSALGFYFWHTRLQIYIDKLHRESDV</sequence>
<reference evidence="2 3" key="1">
    <citation type="submission" date="2017-01" db="EMBL/GenBank/DDBJ databases">
        <title>Complete Genome Sequence of Vibrio vulnificus FORC_053.</title>
        <authorList>
            <consortium name="Food-borne Pathogen Omics Research Center"/>
            <person name="Chung H.Y."/>
            <person name="Na E.J."/>
            <person name="Song J.S."/>
            <person name="Kim H."/>
            <person name="Lee J.-H."/>
            <person name="Ryu S."/>
            <person name="Choi S.H."/>
        </authorList>
    </citation>
    <scope>NUCLEOTIDE SEQUENCE [LARGE SCALE GENOMIC DNA]</scope>
    <source>
        <strain evidence="2 3">FORC_053</strain>
    </source>
</reference>
<dbReference type="Proteomes" id="UP000263418">
    <property type="component" value="Chromosome 1"/>
</dbReference>
<name>A0AAN1PMQ3_VIBVL</name>
<protein>
    <submittedName>
        <fullName evidence="2">Uncharacterized protein</fullName>
    </submittedName>
</protein>
<organism evidence="2 3">
    <name type="scientific">Vibrio vulnificus</name>
    <dbReference type="NCBI Taxonomy" id="672"/>
    <lineage>
        <taxon>Bacteria</taxon>
        <taxon>Pseudomonadati</taxon>
        <taxon>Pseudomonadota</taxon>
        <taxon>Gammaproteobacteria</taxon>
        <taxon>Vibrionales</taxon>
        <taxon>Vibrionaceae</taxon>
        <taxon>Vibrio</taxon>
    </lineage>
</organism>
<feature type="transmembrane region" description="Helical" evidence="1">
    <location>
        <begin position="12"/>
        <end position="29"/>
    </location>
</feature>
<accession>A0AAN1PMQ3</accession>